<proteinExistence type="predicted"/>
<keyword evidence="2" id="KW-1185">Reference proteome</keyword>
<sequence>MSAELIQELQLLQNSRANKFDDLTDRFRSSVDQMTEQVQSSISHRGKMLMLLEKRLNFSLLKKFKNNFFKI</sequence>
<organism evidence="1 2">
    <name type="scientific">Pedobacter petrophilus</name>
    <dbReference type="NCBI Taxonomy" id="1908241"/>
    <lineage>
        <taxon>Bacteria</taxon>
        <taxon>Pseudomonadati</taxon>
        <taxon>Bacteroidota</taxon>
        <taxon>Sphingobacteriia</taxon>
        <taxon>Sphingobacteriales</taxon>
        <taxon>Sphingobacteriaceae</taxon>
        <taxon>Pedobacter</taxon>
    </lineage>
</organism>
<gene>
    <name evidence="1" type="ORF">GJU39_01100</name>
</gene>
<dbReference type="EMBL" id="WKKH01000001">
    <property type="protein sequence ID" value="MRX74670.1"/>
    <property type="molecule type" value="Genomic_DNA"/>
</dbReference>
<evidence type="ECO:0000313" key="2">
    <source>
        <dbReference type="Proteomes" id="UP000487757"/>
    </source>
</evidence>
<evidence type="ECO:0000313" key="1">
    <source>
        <dbReference type="EMBL" id="MRX74670.1"/>
    </source>
</evidence>
<dbReference type="OrthoDB" id="770677at2"/>
<comment type="caution">
    <text evidence="1">The sequence shown here is derived from an EMBL/GenBank/DDBJ whole genome shotgun (WGS) entry which is preliminary data.</text>
</comment>
<protein>
    <submittedName>
        <fullName evidence="1">Uncharacterized protein</fullName>
    </submittedName>
</protein>
<dbReference type="Proteomes" id="UP000487757">
    <property type="component" value="Unassembled WGS sequence"/>
</dbReference>
<name>A0A7K0FTV6_9SPHI</name>
<accession>A0A7K0FTV6</accession>
<reference evidence="1 2" key="1">
    <citation type="submission" date="2019-11" db="EMBL/GenBank/DDBJ databases">
        <title>Pedobacter petrophilus genome.</title>
        <authorList>
            <person name="Feldbauer M.J."/>
            <person name="Newman J.D."/>
        </authorList>
    </citation>
    <scope>NUCLEOTIDE SEQUENCE [LARGE SCALE GENOMIC DNA]</scope>
    <source>
        <strain evidence="1 2">LMG 29686</strain>
    </source>
</reference>
<dbReference type="RefSeq" id="WP_154278836.1">
    <property type="nucleotide sequence ID" value="NZ_JBHUJQ010000001.1"/>
</dbReference>
<dbReference type="AlphaFoldDB" id="A0A7K0FTV6"/>